<keyword evidence="7" id="KW-0804">Transcription</keyword>
<keyword evidence="5" id="KW-0238">DNA-binding</keyword>
<dbReference type="SUPFAM" id="SSF46689">
    <property type="entry name" value="Homeodomain-like"/>
    <property type="match status" value="1"/>
</dbReference>
<dbReference type="InterPro" id="IPR025943">
    <property type="entry name" value="Sigma_54_int_dom_ATP-bd_2"/>
</dbReference>
<dbReference type="Pfam" id="PF25601">
    <property type="entry name" value="AAA_lid_14"/>
    <property type="match status" value="1"/>
</dbReference>
<sequence>MEVTTALATERHLETLLNAVVSAARRLTAAEGGRILVLDRTGRELHCLVGQNEAAPELSGLARSVPLYRAANSFNLDEPNVYAAVTGRVVNVADVRAYTGLDFTALYAHEAATAFRTRAFVAVPLRSVEGFTLGVLQLINVRMDHRRMDGWPLEAGAAGRALSPDFERVVRCFAAHAAVAIANARLFDENRRLIRQLDRARSDLEEENTRLRNAQAGPGNGVIGDSAPFQVALALLQRAAPATVPVLLLGETGTGKEVFAKMLHAASPRSARPFVVQNCAALPEHLLESELFGYRRGAFTGAIADRAGLVHAAQGGTLFLDEVGDMPLGLQSKILRMLGQGEVRRVGDTRTETVDVRIVAATNADLAAKIAQGQFREDLYYRLQVFPITLPPLRDRTSDIPALIEHFLAAACAPLGRRPPALTPEALACLVNWRFPGNVRELKNIVERAVLLCDGDRLDLPHLPPELMASTALPAPIMTPEEEGGGLRLMVQNYEAAIIEVKLRETGWNQSRAADLLRISRRSLVEKLSRYDIRQPGRV</sequence>
<dbReference type="InterPro" id="IPR027417">
    <property type="entry name" value="P-loop_NTPase"/>
</dbReference>
<comment type="caution">
    <text evidence="10">The sequence shown here is derived from an EMBL/GenBank/DDBJ whole genome shotgun (WGS) entry which is preliminary data.</text>
</comment>
<feature type="coiled-coil region" evidence="8">
    <location>
        <begin position="183"/>
        <end position="217"/>
    </location>
</feature>
<dbReference type="PROSITE" id="PS00675">
    <property type="entry name" value="SIGMA54_INTERACT_1"/>
    <property type="match status" value="1"/>
</dbReference>
<evidence type="ECO:0000256" key="6">
    <source>
        <dbReference type="ARBA" id="ARBA00023159"/>
    </source>
</evidence>
<dbReference type="Pfam" id="PF02954">
    <property type="entry name" value="HTH_8"/>
    <property type="match status" value="1"/>
</dbReference>
<dbReference type="PANTHER" id="PTHR32071">
    <property type="entry name" value="TRANSCRIPTIONAL REGULATORY PROTEIN"/>
    <property type="match status" value="1"/>
</dbReference>
<dbReference type="SMART" id="SM00065">
    <property type="entry name" value="GAF"/>
    <property type="match status" value="1"/>
</dbReference>
<evidence type="ECO:0000256" key="7">
    <source>
        <dbReference type="ARBA" id="ARBA00023163"/>
    </source>
</evidence>
<gene>
    <name evidence="10" type="ORF">QOZ94_002373</name>
</gene>
<dbReference type="InterPro" id="IPR002078">
    <property type="entry name" value="Sigma_54_int"/>
</dbReference>
<organism evidence="10 11">
    <name type="scientific">Xanthobacter agilis</name>
    <dbReference type="NCBI Taxonomy" id="47492"/>
    <lineage>
        <taxon>Bacteria</taxon>
        <taxon>Pseudomonadati</taxon>
        <taxon>Pseudomonadota</taxon>
        <taxon>Alphaproteobacteria</taxon>
        <taxon>Hyphomicrobiales</taxon>
        <taxon>Xanthobacteraceae</taxon>
        <taxon>Xanthobacter</taxon>
    </lineage>
</organism>
<dbReference type="PRINTS" id="PR01590">
    <property type="entry name" value="HTHFIS"/>
</dbReference>
<dbReference type="Gene3D" id="1.10.10.60">
    <property type="entry name" value="Homeodomain-like"/>
    <property type="match status" value="1"/>
</dbReference>
<keyword evidence="4" id="KW-0805">Transcription regulation</keyword>
<evidence type="ECO:0000256" key="5">
    <source>
        <dbReference type="ARBA" id="ARBA00023125"/>
    </source>
</evidence>
<evidence type="ECO:0000256" key="3">
    <source>
        <dbReference type="ARBA" id="ARBA00023012"/>
    </source>
</evidence>
<keyword evidence="3" id="KW-0902">Two-component regulatory system</keyword>
<dbReference type="PROSITE" id="PS00688">
    <property type="entry name" value="SIGMA54_INTERACT_3"/>
    <property type="match status" value="1"/>
</dbReference>
<feature type="domain" description="Sigma-54 factor interaction" evidence="9">
    <location>
        <begin position="222"/>
        <end position="451"/>
    </location>
</feature>
<dbReference type="RefSeq" id="WP_272903702.1">
    <property type="nucleotide sequence ID" value="NZ_JBAFWJ010000002.1"/>
</dbReference>
<dbReference type="Gene3D" id="1.10.8.60">
    <property type="match status" value="1"/>
</dbReference>
<evidence type="ECO:0000313" key="11">
    <source>
        <dbReference type="Proteomes" id="UP001241747"/>
    </source>
</evidence>
<dbReference type="SUPFAM" id="SSF55781">
    <property type="entry name" value="GAF domain-like"/>
    <property type="match status" value="1"/>
</dbReference>
<dbReference type="InterPro" id="IPR009057">
    <property type="entry name" value="Homeodomain-like_sf"/>
</dbReference>
<dbReference type="InterPro" id="IPR058031">
    <property type="entry name" value="AAA_lid_NorR"/>
</dbReference>
<evidence type="ECO:0000256" key="4">
    <source>
        <dbReference type="ARBA" id="ARBA00023015"/>
    </source>
</evidence>
<dbReference type="PROSITE" id="PS50045">
    <property type="entry name" value="SIGMA54_INTERACT_4"/>
    <property type="match status" value="1"/>
</dbReference>
<dbReference type="SUPFAM" id="SSF52540">
    <property type="entry name" value="P-loop containing nucleoside triphosphate hydrolases"/>
    <property type="match status" value="1"/>
</dbReference>
<dbReference type="CDD" id="cd00009">
    <property type="entry name" value="AAA"/>
    <property type="match status" value="1"/>
</dbReference>
<dbReference type="InterPro" id="IPR025944">
    <property type="entry name" value="Sigma_54_int_dom_CS"/>
</dbReference>
<keyword evidence="8" id="KW-0175">Coiled coil</keyword>
<dbReference type="PROSITE" id="PS00676">
    <property type="entry name" value="SIGMA54_INTERACT_2"/>
    <property type="match status" value="1"/>
</dbReference>
<keyword evidence="2" id="KW-0067">ATP-binding</keyword>
<evidence type="ECO:0000313" key="10">
    <source>
        <dbReference type="EMBL" id="MDQ0505577.1"/>
    </source>
</evidence>
<keyword evidence="11" id="KW-1185">Reference proteome</keyword>
<dbReference type="InterPro" id="IPR025662">
    <property type="entry name" value="Sigma_54_int_dom_ATP-bd_1"/>
</dbReference>
<evidence type="ECO:0000256" key="8">
    <source>
        <dbReference type="SAM" id="Coils"/>
    </source>
</evidence>
<evidence type="ECO:0000259" key="9">
    <source>
        <dbReference type="PROSITE" id="PS50045"/>
    </source>
</evidence>
<dbReference type="Pfam" id="PF01590">
    <property type="entry name" value="GAF"/>
    <property type="match status" value="1"/>
</dbReference>
<dbReference type="SMART" id="SM00382">
    <property type="entry name" value="AAA"/>
    <property type="match status" value="1"/>
</dbReference>
<dbReference type="Pfam" id="PF00158">
    <property type="entry name" value="Sigma54_activat"/>
    <property type="match status" value="1"/>
</dbReference>
<dbReference type="InterPro" id="IPR029016">
    <property type="entry name" value="GAF-like_dom_sf"/>
</dbReference>
<accession>A0ABU0LES3</accession>
<keyword evidence="6" id="KW-0010">Activator</keyword>
<name>A0ABU0LES3_XANAG</name>
<proteinExistence type="predicted"/>
<dbReference type="Gene3D" id="3.40.50.300">
    <property type="entry name" value="P-loop containing nucleotide triphosphate hydrolases"/>
    <property type="match status" value="1"/>
</dbReference>
<evidence type="ECO:0000256" key="1">
    <source>
        <dbReference type="ARBA" id="ARBA00022741"/>
    </source>
</evidence>
<evidence type="ECO:0000256" key="2">
    <source>
        <dbReference type="ARBA" id="ARBA00022840"/>
    </source>
</evidence>
<dbReference type="Proteomes" id="UP001241747">
    <property type="component" value="Unassembled WGS sequence"/>
</dbReference>
<protein>
    <submittedName>
        <fullName evidence="10">Sigma-54-dependent transcriptional regulator</fullName>
    </submittedName>
</protein>
<dbReference type="InterPro" id="IPR003018">
    <property type="entry name" value="GAF"/>
</dbReference>
<dbReference type="Gene3D" id="3.30.450.40">
    <property type="match status" value="1"/>
</dbReference>
<keyword evidence="1" id="KW-0547">Nucleotide-binding</keyword>
<dbReference type="InterPro" id="IPR003593">
    <property type="entry name" value="AAA+_ATPase"/>
</dbReference>
<dbReference type="EMBL" id="JAUSVY010000004">
    <property type="protein sequence ID" value="MDQ0505577.1"/>
    <property type="molecule type" value="Genomic_DNA"/>
</dbReference>
<dbReference type="InterPro" id="IPR002197">
    <property type="entry name" value="HTH_Fis"/>
</dbReference>
<reference evidence="10 11" key="1">
    <citation type="submission" date="2023-07" db="EMBL/GenBank/DDBJ databases">
        <title>Genomic Encyclopedia of Type Strains, Phase IV (KMG-IV): sequencing the most valuable type-strain genomes for metagenomic binning, comparative biology and taxonomic classification.</title>
        <authorList>
            <person name="Goeker M."/>
        </authorList>
    </citation>
    <scope>NUCLEOTIDE SEQUENCE [LARGE SCALE GENOMIC DNA]</scope>
    <source>
        <strain evidence="10 11">DSM 3770</strain>
    </source>
</reference>